<comment type="caution">
    <text evidence="2">The sequence shown here is derived from an EMBL/GenBank/DDBJ whole genome shotgun (WGS) entry which is preliminary data.</text>
</comment>
<evidence type="ECO:0000313" key="2">
    <source>
        <dbReference type="EMBL" id="KAJ8868999.1"/>
    </source>
</evidence>
<feature type="compositionally biased region" description="Polar residues" evidence="1">
    <location>
        <begin position="29"/>
        <end position="38"/>
    </location>
</feature>
<evidence type="ECO:0000313" key="3">
    <source>
        <dbReference type="Proteomes" id="UP001159363"/>
    </source>
</evidence>
<dbReference type="EMBL" id="JARBHB010000014">
    <property type="protein sequence ID" value="KAJ8868999.1"/>
    <property type="molecule type" value="Genomic_DNA"/>
</dbReference>
<name>A0ABQ9G993_9NEOP</name>
<keyword evidence="3" id="KW-1185">Reference proteome</keyword>
<reference evidence="2 3" key="1">
    <citation type="submission" date="2023-02" db="EMBL/GenBank/DDBJ databases">
        <title>LHISI_Scaffold_Assembly.</title>
        <authorList>
            <person name="Stuart O.P."/>
            <person name="Cleave R."/>
            <person name="Magrath M.J.L."/>
            <person name="Mikheyev A.S."/>
        </authorList>
    </citation>
    <scope>NUCLEOTIDE SEQUENCE [LARGE SCALE GENOMIC DNA]</scope>
    <source>
        <strain evidence="2">Daus_M_001</strain>
        <tissue evidence="2">Leg muscle</tissue>
    </source>
</reference>
<proteinExistence type="predicted"/>
<sequence>MRVIGVSMEQHRYGGAGETGDPREPNRRPTASSDTIPTCGNPVTRPGIEPGSPWWEASRLIAQPPRPPSCVRPPAAILSATLDVGDLDPGDF</sequence>
<feature type="region of interest" description="Disordered" evidence="1">
    <location>
        <begin position="1"/>
        <end position="51"/>
    </location>
</feature>
<accession>A0ABQ9G993</accession>
<evidence type="ECO:0000256" key="1">
    <source>
        <dbReference type="SAM" id="MobiDB-lite"/>
    </source>
</evidence>
<protein>
    <submittedName>
        <fullName evidence="2">Uncharacterized protein</fullName>
    </submittedName>
</protein>
<organism evidence="2 3">
    <name type="scientific">Dryococelus australis</name>
    <dbReference type="NCBI Taxonomy" id="614101"/>
    <lineage>
        <taxon>Eukaryota</taxon>
        <taxon>Metazoa</taxon>
        <taxon>Ecdysozoa</taxon>
        <taxon>Arthropoda</taxon>
        <taxon>Hexapoda</taxon>
        <taxon>Insecta</taxon>
        <taxon>Pterygota</taxon>
        <taxon>Neoptera</taxon>
        <taxon>Polyneoptera</taxon>
        <taxon>Phasmatodea</taxon>
        <taxon>Verophasmatodea</taxon>
        <taxon>Anareolatae</taxon>
        <taxon>Phasmatidae</taxon>
        <taxon>Eurycanthinae</taxon>
        <taxon>Dryococelus</taxon>
    </lineage>
</organism>
<gene>
    <name evidence="2" type="ORF">PR048_030545</name>
</gene>
<dbReference type="Proteomes" id="UP001159363">
    <property type="component" value="Chromosome 13"/>
</dbReference>